<dbReference type="InterPro" id="IPR010987">
    <property type="entry name" value="Glutathione-S-Trfase_C-like"/>
</dbReference>
<dbReference type="FunFam" id="1.20.1050.10:FF:000016">
    <property type="entry name" value="Glutathione S-transferase U9"/>
    <property type="match status" value="1"/>
</dbReference>
<dbReference type="SFLD" id="SFLDG01152">
    <property type="entry name" value="Main.3:_Omega-_and_Tau-like"/>
    <property type="match status" value="1"/>
</dbReference>
<evidence type="ECO:0000256" key="4">
    <source>
        <dbReference type="ARBA" id="ARBA00047960"/>
    </source>
</evidence>
<dbReference type="SFLD" id="SFLDS00019">
    <property type="entry name" value="Glutathione_Transferase_(cytos"/>
    <property type="match status" value="1"/>
</dbReference>
<dbReference type="SUPFAM" id="SSF52833">
    <property type="entry name" value="Thioredoxin-like"/>
    <property type="match status" value="1"/>
</dbReference>
<reference evidence="7" key="1">
    <citation type="submission" date="2007-06" db="EMBL/GenBank/DDBJ databases">
        <title>Full length cDNA sequences from Sitka Spruce (Picea sitchensis).</title>
        <authorList>
            <person name="Ralph S.G."/>
            <person name="Chun H.E."/>
            <person name="Liao N."/>
            <person name="Ali J."/>
            <person name="Reid K."/>
            <person name="Kolosova N."/>
            <person name="Cooper N."/>
            <person name="Cullis C."/>
            <person name="Jancsik S."/>
            <person name="Moore R."/>
            <person name="Mayo M."/>
            <person name="Wagner S."/>
            <person name="Holt R.A."/>
            <person name="Jones S.J.M."/>
            <person name="Marra M.A."/>
            <person name="Ritland C.E."/>
            <person name="Ritland K."/>
            <person name="Bohlmann J."/>
        </authorList>
    </citation>
    <scope>NUCLEOTIDE SEQUENCE</scope>
    <source>
        <tissue evidence="7">Green portion of the leader tissue</tissue>
    </source>
</reference>
<dbReference type="InterPro" id="IPR040079">
    <property type="entry name" value="Glutathione_S-Trfase"/>
</dbReference>
<dbReference type="EC" id="2.5.1.18" evidence="1"/>
<name>B8LKJ5_PICSI</name>
<dbReference type="InterPro" id="IPR036282">
    <property type="entry name" value="Glutathione-S-Trfase_C_sf"/>
</dbReference>
<dbReference type="InterPro" id="IPR045073">
    <property type="entry name" value="Omega/Tau-like"/>
</dbReference>
<dbReference type="OMA" id="FAQMEEV"/>
<dbReference type="FunFam" id="3.40.30.10:FF:000044">
    <property type="entry name" value="Glutathione S-transferase GSTU6"/>
    <property type="match status" value="1"/>
</dbReference>
<feature type="domain" description="GST N-terminal" evidence="5">
    <location>
        <begin position="10"/>
        <end position="89"/>
    </location>
</feature>
<evidence type="ECO:0000259" key="5">
    <source>
        <dbReference type="PROSITE" id="PS50404"/>
    </source>
</evidence>
<evidence type="ECO:0000256" key="3">
    <source>
        <dbReference type="ARBA" id="ARBA00025743"/>
    </source>
</evidence>
<evidence type="ECO:0000313" key="7">
    <source>
        <dbReference type="EMBL" id="ABR16175.1"/>
    </source>
</evidence>
<dbReference type="PROSITE" id="PS50404">
    <property type="entry name" value="GST_NTER"/>
    <property type="match status" value="1"/>
</dbReference>
<evidence type="ECO:0000256" key="2">
    <source>
        <dbReference type="ARBA" id="ARBA00022679"/>
    </source>
</evidence>
<sequence length="233" mass="25613">MAMEACGEAGNVKLLGASNSPVVLRVRIALALKGIHYEFVEENLLNKSQLLLQSNPVHKKIPVLIHNGKPVCESMIIVQYIEEAWDSKAPNLMPKDPYDRAIARFWAAFVDDKGVLTGQGEQQQKAVEDSVANFLVLEEALRTSLCFSGKPYFGGDEIGFVDIALGGMLAFVKALQMATNSVLIDVEKMPLLSAWMDRLCKADGVKEVMPDPANQLEFIFAFRARFTSPPAAN</sequence>
<dbReference type="EMBL" id="EF676262">
    <property type="protein sequence ID" value="ABR16175.1"/>
    <property type="molecule type" value="mRNA"/>
</dbReference>
<dbReference type="GO" id="GO:0009407">
    <property type="term" value="P:toxin catabolic process"/>
    <property type="evidence" value="ECO:0007669"/>
    <property type="project" value="UniProtKB-ARBA"/>
</dbReference>
<comment type="catalytic activity">
    <reaction evidence="4">
        <text>RX + glutathione = an S-substituted glutathione + a halide anion + H(+)</text>
        <dbReference type="Rhea" id="RHEA:16437"/>
        <dbReference type="ChEBI" id="CHEBI:15378"/>
        <dbReference type="ChEBI" id="CHEBI:16042"/>
        <dbReference type="ChEBI" id="CHEBI:17792"/>
        <dbReference type="ChEBI" id="CHEBI:57925"/>
        <dbReference type="ChEBI" id="CHEBI:90779"/>
        <dbReference type="EC" id="2.5.1.18"/>
    </reaction>
</comment>
<dbReference type="AlphaFoldDB" id="B8LKJ5"/>
<dbReference type="PANTHER" id="PTHR11260">
    <property type="entry name" value="GLUTATHIONE S-TRANSFERASE, GST, SUPERFAMILY, GST DOMAIN CONTAINING"/>
    <property type="match status" value="1"/>
</dbReference>
<dbReference type="Pfam" id="PF02798">
    <property type="entry name" value="GST_N"/>
    <property type="match status" value="1"/>
</dbReference>
<dbReference type="CDD" id="cd03058">
    <property type="entry name" value="GST_N_Tau"/>
    <property type="match status" value="1"/>
</dbReference>
<evidence type="ECO:0000256" key="1">
    <source>
        <dbReference type="ARBA" id="ARBA00012452"/>
    </source>
</evidence>
<dbReference type="InterPro" id="IPR004045">
    <property type="entry name" value="Glutathione_S-Trfase_N"/>
</dbReference>
<dbReference type="Pfam" id="PF00043">
    <property type="entry name" value="GST_C"/>
    <property type="match status" value="1"/>
</dbReference>
<dbReference type="GO" id="GO:0006749">
    <property type="term" value="P:glutathione metabolic process"/>
    <property type="evidence" value="ECO:0007669"/>
    <property type="project" value="InterPro"/>
</dbReference>
<dbReference type="Gene3D" id="3.40.30.10">
    <property type="entry name" value="Glutaredoxin"/>
    <property type="match status" value="1"/>
</dbReference>
<keyword evidence="2" id="KW-0808">Transferase</keyword>
<dbReference type="PROSITE" id="PS50405">
    <property type="entry name" value="GST_CTER"/>
    <property type="match status" value="1"/>
</dbReference>
<organism evidence="7">
    <name type="scientific">Picea sitchensis</name>
    <name type="common">Sitka spruce</name>
    <name type="synonym">Pinus sitchensis</name>
    <dbReference type="NCBI Taxonomy" id="3332"/>
    <lineage>
        <taxon>Eukaryota</taxon>
        <taxon>Viridiplantae</taxon>
        <taxon>Streptophyta</taxon>
        <taxon>Embryophyta</taxon>
        <taxon>Tracheophyta</taxon>
        <taxon>Spermatophyta</taxon>
        <taxon>Pinopsida</taxon>
        <taxon>Pinidae</taxon>
        <taxon>Conifers I</taxon>
        <taxon>Pinales</taxon>
        <taxon>Pinaceae</taxon>
        <taxon>Picea</taxon>
    </lineage>
</organism>
<accession>B8LKJ5</accession>
<evidence type="ECO:0000259" key="6">
    <source>
        <dbReference type="PROSITE" id="PS50405"/>
    </source>
</evidence>
<dbReference type="CDD" id="cd03185">
    <property type="entry name" value="GST_C_Tau"/>
    <property type="match status" value="1"/>
</dbReference>
<proteinExistence type="evidence at transcript level"/>
<dbReference type="SFLD" id="SFLDG00358">
    <property type="entry name" value="Main_(cytGST)"/>
    <property type="match status" value="1"/>
</dbReference>
<dbReference type="PANTHER" id="PTHR11260:SF781">
    <property type="entry name" value="GLUTATHIONE S-TRANSFERASE U19"/>
    <property type="match status" value="1"/>
</dbReference>
<dbReference type="GO" id="GO:0004364">
    <property type="term" value="F:glutathione transferase activity"/>
    <property type="evidence" value="ECO:0007669"/>
    <property type="project" value="UniProtKB-EC"/>
</dbReference>
<comment type="similarity">
    <text evidence="3">Belongs to the GST superfamily. Tau family.</text>
</comment>
<dbReference type="GO" id="GO:0005737">
    <property type="term" value="C:cytoplasm"/>
    <property type="evidence" value="ECO:0007669"/>
    <property type="project" value="TreeGrafter"/>
</dbReference>
<dbReference type="SUPFAM" id="SSF47616">
    <property type="entry name" value="GST C-terminal domain-like"/>
    <property type="match status" value="1"/>
</dbReference>
<feature type="domain" description="GST C-terminal" evidence="6">
    <location>
        <begin position="96"/>
        <end position="220"/>
    </location>
</feature>
<dbReference type="Gene3D" id="1.20.1050.10">
    <property type="match status" value="1"/>
</dbReference>
<dbReference type="InterPro" id="IPR045074">
    <property type="entry name" value="GST_C_Tau"/>
</dbReference>
<dbReference type="InterPro" id="IPR004046">
    <property type="entry name" value="GST_C"/>
</dbReference>
<dbReference type="InterPro" id="IPR036249">
    <property type="entry name" value="Thioredoxin-like_sf"/>
</dbReference>
<protein>
    <recommendedName>
        <fullName evidence="1">glutathione transferase</fullName>
        <ecNumber evidence="1">2.5.1.18</ecNumber>
    </recommendedName>
</protein>